<dbReference type="SUPFAM" id="SSF53218">
    <property type="entry name" value="Molybdenum cofactor biosynthesis proteins"/>
    <property type="match status" value="1"/>
</dbReference>
<dbReference type="Pfam" id="PF12804">
    <property type="entry name" value="NTP_transf_3"/>
    <property type="match status" value="1"/>
</dbReference>
<protein>
    <submittedName>
        <fullName evidence="3">4-diphosphocytidyl-2C-methyl-D-erythritol kinase</fullName>
    </submittedName>
</protein>
<dbReference type="InterPro" id="IPR025877">
    <property type="entry name" value="MobA-like_NTP_Trfase"/>
</dbReference>
<keyword evidence="3" id="KW-0418">Kinase</keyword>
<proteinExistence type="predicted"/>
<evidence type="ECO:0000256" key="1">
    <source>
        <dbReference type="ARBA" id="ARBA00022842"/>
    </source>
</evidence>
<dbReference type="InterPro" id="IPR036425">
    <property type="entry name" value="MoaB/Mog-like_dom_sf"/>
</dbReference>
<dbReference type="Gene3D" id="3.40.980.10">
    <property type="entry name" value="MoaB/Mog-like domain"/>
    <property type="match status" value="1"/>
</dbReference>
<evidence type="ECO:0000313" key="3">
    <source>
        <dbReference type="EMBL" id="THF54692.1"/>
    </source>
</evidence>
<sequence length="537" mass="55744">MKFGPVPLEEAEGAILAHSTVAGPARFRKARLLSVEDVATLRNAGFNEIIVATLAPDDVEENEAATRIAAALRFSGIEARPAATGRVNLHATRTGIFAVDKPLVDAINLVDPDITLATMPAFAPMVEGQMVATIKIIPFAVPEATLQKVLALAATREAFAMHAYRPMRVGVVQTVLPSIKASVLDKTLRVTEERLSRTGSTVSGEIRTSHAAPEVAQAIRDLADDSDMVLVFGASAMSDPDEDVIPAAIQSSGGTVFRSGMPVDPGNLFVLGERNGKPVLGAPGCARSARLNGFDWVLDRIVSGIGVTKEDIAGMGVGGLLMEIPTRPQPREPAPAPAAGTVTAVVLAAGRSSRMGGPNKLMALFDGKPLVRRTVERALASKAKSVIVVTGHQSERVKAALDGLPVAFADNPAFAEGLSTSLKAGIGALPASAAGALVVLGDMPGISAADLDRLIEAFHKSGDRAVVRAAHEGKRGNPVLLPKTLFEAVTHLEGDTGARHLVENGGVEVLDIDIGAGAAIDVDTREALEIAGGVLQD</sequence>
<name>A0ABY2Q1F3_9HYPH</name>
<dbReference type="Gene3D" id="3.90.550.10">
    <property type="entry name" value="Spore Coat Polysaccharide Biosynthesis Protein SpsA, Chain A"/>
    <property type="match status" value="1"/>
</dbReference>
<dbReference type="CDD" id="cd04182">
    <property type="entry name" value="GT_2_like_f"/>
    <property type="match status" value="1"/>
</dbReference>
<gene>
    <name evidence="3" type="ORF">E6C48_20655</name>
</gene>
<reference evidence="3 4" key="1">
    <citation type="submission" date="2019-04" db="EMBL/GenBank/DDBJ databases">
        <title>Mesorhizobium composti sp. nov., isolated from compost.</title>
        <authorList>
            <person name="Lin S.-Y."/>
            <person name="Hameed A."/>
            <person name="Hsieh Y.-T."/>
            <person name="Young C.-C."/>
        </authorList>
    </citation>
    <scope>NUCLEOTIDE SEQUENCE [LARGE SCALE GENOMIC DNA]</scope>
    <source>
        <strain evidence="3 4">CC-YTH430</strain>
    </source>
</reference>
<dbReference type="CDD" id="cd03522">
    <property type="entry name" value="MoeA_like"/>
    <property type="match status" value="1"/>
</dbReference>
<dbReference type="InterPro" id="IPR012184">
    <property type="entry name" value="Bifunc_Mopterin-bd"/>
</dbReference>
<dbReference type="GO" id="GO:0016301">
    <property type="term" value="F:kinase activity"/>
    <property type="evidence" value="ECO:0007669"/>
    <property type="project" value="UniProtKB-KW"/>
</dbReference>
<dbReference type="Proteomes" id="UP000306441">
    <property type="component" value="Unassembled WGS sequence"/>
</dbReference>
<evidence type="ECO:0000313" key="4">
    <source>
        <dbReference type="Proteomes" id="UP000306441"/>
    </source>
</evidence>
<dbReference type="PIRSF" id="PIRSF036626">
    <property type="entry name" value="MPTBd_MobAlike"/>
    <property type="match status" value="1"/>
</dbReference>
<keyword evidence="4" id="KW-1185">Reference proteome</keyword>
<dbReference type="InterPro" id="IPR029044">
    <property type="entry name" value="Nucleotide-diphossugar_trans"/>
</dbReference>
<organism evidence="3 4">
    <name type="scientific">Ollibium composti</name>
    <dbReference type="NCBI Taxonomy" id="2675109"/>
    <lineage>
        <taxon>Bacteria</taxon>
        <taxon>Pseudomonadati</taxon>
        <taxon>Pseudomonadota</taxon>
        <taxon>Alphaproteobacteria</taxon>
        <taxon>Hyphomicrobiales</taxon>
        <taxon>Phyllobacteriaceae</taxon>
        <taxon>Ollibium</taxon>
    </lineage>
</organism>
<feature type="domain" description="MobA-like NTP transferase" evidence="2">
    <location>
        <begin position="344"/>
        <end position="504"/>
    </location>
</feature>
<dbReference type="EMBL" id="SSNY01000016">
    <property type="protein sequence ID" value="THF54692.1"/>
    <property type="molecule type" value="Genomic_DNA"/>
</dbReference>
<evidence type="ECO:0000259" key="2">
    <source>
        <dbReference type="Pfam" id="PF12804"/>
    </source>
</evidence>
<dbReference type="PANTHER" id="PTHR43777:SF1">
    <property type="entry name" value="MOLYBDENUM COFACTOR CYTIDYLYLTRANSFERASE"/>
    <property type="match status" value="1"/>
</dbReference>
<accession>A0ABY2Q1F3</accession>
<keyword evidence="1" id="KW-0460">Magnesium</keyword>
<comment type="caution">
    <text evidence="3">The sequence shown here is derived from an EMBL/GenBank/DDBJ whole genome shotgun (WGS) entry which is preliminary data.</text>
</comment>
<dbReference type="PANTHER" id="PTHR43777">
    <property type="entry name" value="MOLYBDENUM COFACTOR CYTIDYLYLTRANSFERASE"/>
    <property type="match status" value="1"/>
</dbReference>
<dbReference type="RefSeq" id="WP_136360083.1">
    <property type="nucleotide sequence ID" value="NZ_SSNY01000016.1"/>
</dbReference>
<keyword evidence="3" id="KW-0808">Transferase</keyword>
<dbReference type="SUPFAM" id="SSF53448">
    <property type="entry name" value="Nucleotide-diphospho-sugar transferases"/>
    <property type="match status" value="1"/>
</dbReference>